<evidence type="ECO:0000313" key="1">
    <source>
        <dbReference type="EMBL" id="SMX53488.1"/>
    </source>
</evidence>
<protein>
    <submittedName>
        <fullName evidence="1">Uncharacterized protein</fullName>
    </submittedName>
</protein>
<dbReference type="EMBL" id="LT859958">
    <property type="protein sequence ID" value="SMX53488.1"/>
    <property type="molecule type" value="Genomic_DNA"/>
</dbReference>
<dbReference type="KEGG" id="abat:CFX1CAM_0422"/>
<dbReference type="RefSeq" id="WP_087861418.1">
    <property type="nucleotide sequence ID" value="NZ_LT859958.1"/>
</dbReference>
<name>A0A1Y6K3P0_9CHLR</name>
<organism evidence="1 2">
    <name type="scientific">Candidatus Brevifilum fermentans</name>
    <dbReference type="NCBI Taxonomy" id="1986204"/>
    <lineage>
        <taxon>Bacteria</taxon>
        <taxon>Bacillati</taxon>
        <taxon>Chloroflexota</taxon>
        <taxon>Anaerolineae</taxon>
        <taxon>Anaerolineales</taxon>
        <taxon>Anaerolineaceae</taxon>
        <taxon>Candidatus Brevifilum</taxon>
    </lineage>
</organism>
<sequence>MKNEKKSAKPFIVFPCRVYPHAFLQAPYKRVKKLIDGDSQGTTPDVPSKAPIPIAVEQDTTLGGLEGEPARVQIPAGAFMTDASASISYSDTLPALPEEGWVGLGATLNVELESAQTRSDQPMQVRMKFDAAGIKEPGEVFVGYYNEQHGWYFFKPDSVDLDQGVLTFTTFHFSQHAPFSAEEAKRIEKYLEQKATETFVKETTLGKSQEEVEAMVKTILEQGAGIKDNRVLEIITKGVVEQMPFGSIAVAIYDHDSEELTQSTLEETLKVLGKYVASDDNLLKEITSDQVKSFANDLTNNAILISDLKKFANRVVELSNEVITNVWFNPELEKAFQVYKNGAEGEWFGYSVDAQDWDQLSPQMRGVFAKVQSDYVSSYCNRRGIDPDQLSEDERNAIARNGMEALKAQFDERLSNQEKIDEIKDKQEKLIELFANQQLLIRDSVNPMYAGQEDLETLMNRLFLMTEKIMRDTGRTEIIFHSFDEDIDRPGTQIYGQQIAQLARTWYINREISPEQAEKAYHQALIDMGLIEDENLIHGVEPQKVTCTGDYVITFTNVYDDGSTRVCSFTIPFSLEFWNVGALGGAEYSGASYTWSYVNFLWDDCSVDNLGERVSTGEFSGGPDGHATIGWANFSLNSGATASISFSDEDENVSGSCTILNTSAFSGWK</sequence>
<accession>A0A1Y6K3P0</accession>
<reference evidence="2" key="1">
    <citation type="submission" date="2017-05" db="EMBL/GenBank/DDBJ databases">
        <authorList>
            <person name="Kirkegaard R."/>
            <person name="Mcilroy J S."/>
        </authorList>
    </citation>
    <scope>NUCLEOTIDE SEQUENCE [LARGE SCALE GENOMIC DNA]</scope>
</reference>
<proteinExistence type="predicted"/>
<gene>
    <name evidence="1" type="ORF">CFX1CAM_0422</name>
</gene>
<keyword evidence="2" id="KW-1185">Reference proteome</keyword>
<evidence type="ECO:0000313" key="2">
    <source>
        <dbReference type="Proteomes" id="UP000195514"/>
    </source>
</evidence>
<dbReference type="AlphaFoldDB" id="A0A1Y6K3P0"/>
<dbReference type="Proteomes" id="UP000195514">
    <property type="component" value="Chromosome I"/>
</dbReference>